<dbReference type="EMBL" id="CP027032">
    <property type="protein sequence ID" value="AXR79860.1"/>
    <property type="molecule type" value="Genomic_DNA"/>
</dbReference>
<protein>
    <submittedName>
        <fullName evidence="1">Single-stranded DNA-binding replication protein A (RPA), large (70 kD) subunit</fullName>
    </submittedName>
</protein>
<evidence type="ECO:0000313" key="1">
    <source>
        <dbReference type="EMBL" id="AXR79860.1"/>
    </source>
</evidence>
<sequence>MSAFRNHQSVIPMSSKNSVSKVVSVDEQAYEQANARAERDPDAEYVVDETPEFRATVEMEIQAKVDANHPDGIVDTSEDRIYGVTLAQEERIRAREEELERISAQAEFGQQKGRAWRTRKKVEAMRREQRRSESRIDPREKLDCEQLAEVNQQAQRLSDNVQGGYSRAVIAKRIASRVLEGSELFEAVMDTKEEMLHEAGTIVPIGRLEEINRGEVSVEGRVIELWEPACSSQQQVGLIEDETGRTKFTVWKKSKQPLVDEGERVRFRAAAKNWYNGRCSIALTRWSEVVFPERDAWWE</sequence>
<evidence type="ECO:0000313" key="2">
    <source>
        <dbReference type="Proteomes" id="UP000258613"/>
    </source>
</evidence>
<reference evidence="1" key="1">
    <citation type="submission" date="2018-02" db="EMBL/GenBank/DDBJ databases">
        <title>Phenotypic and genomic properties of facultatively anaerobic sulfur-reducing natronoarchaea from hypersaline soda lakes.</title>
        <authorList>
            <person name="Sorokin D.Y."/>
            <person name="Kublanov I.V."/>
            <person name="Roman P."/>
            <person name="Sinninghe Damste J.S."/>
            <person name="Golyshin P.N."/>
            <person name="Rojo D."/>
            <person name="Ciordia S."/>
            <person name="Mena M.D.C."/>
            <person name="Ferrer M."/>
            <person name="Messina E."/>
            <person name="Smedile F."/>
            <person name="La Spada G."/>
            <person name="La Cono V."/>
            <person name="Yakimov M.M."/>
        </authorList>
    </citation>
    <scope>NUCLEOTIDE SEQUENCE [LARGE SCALE GENOMIC DNA]</scope>
    <source>
        <strain evidence="1">AArc-Mg</strain>
        <plasmid evidence="1">pAArc-Mg-01</plasmid>
    </source>
</reference>
<dbReference type="CDD" id="cd04491">
    <property type="entry name" value="SoSSB_OBF"/>
    <property type="match status" value="1"/>
</dbReference>
<dbReference type="Gene3D" id="2.40.50.140">
    <property type="entry name" value="Nucleic acid-binding proteins"/>
    <property type="match status" value="1"/>
</dbReference>
<dbReference type="FunFam" id="2.40.50.140:FF:000301">
    <property type="entry name" value="Replication protein A"/>
    <property type="match status" value="1"/>
</dbReference>
<dbReference type="KEGG" id="nag:AArcMg_4035"/>
<gene>
    <name evidence="1" type="ORF">AArcMg_4035</name>
</gene>
<name>A0A346PK15_9EURY</name>
<dbReference type="Proteomes" id="UP000258613">
    <property type="component" value="Plasmid pAArc-Mg-01"/>
</dbReference>
<keyword evidence="2" id="KW-1185">Reference proteome</keyword>
<organism evidence="1 2">
    <name type="scientific">Natrarchaeobaculum sulfurireducens</name>
    <dbReference type="NCBI Taxonomy" id="2044521"/>
    <lineage>
        <taxon>Archaea</taxon>
        <taxon>Methanobacteriati</taxon>
        <taxon>Methanobacteriota</taxon>
        <taxon>Stenosarchaea group</taxon>
        <taxon>Halobacteria</taxon>
        <taxon>Halobacteriales</taxon>
        <taxon>Natrialbaceae</taxon>
        <taxon>Natrarchaeobaculum</taxon>
    </lineage>
</organism>
<keyword evidence="1" id="KW-0614">Plasmid</keyword>
<proteinExistence type="predicted"/>
<dbReference type="SUPFAM" id="SSF50249">
    <property type="entry name" value="Nucleic acid-binding proteins"/>
    <property type="match status" value="1"/>
</dbReference>
<accession>A0A346PK15</accession>
<dbReference type="AlphaFoldDB" id="A0A346PK15"/>
<keyword evidence="1" id="KW-0238">DNA-binding</keyword>
<dbReference type="GO" id="GO:0003677">
    <property type="term" value="F:DNA binding"/>
    <property type="evidence" value="ECO:0007669"/>
    <property type="project" value="UniProtKB-KW"/>
</dbReference>
<dbReference type="InterPro" id="IPR012340">
    <property type="entry name" value="NA-bd_OB-fold"/>
</dbReference>
<geneLocation type="plasmid" evidence="2">
    <name>paarc-mg-01</name>
</geneLocation>